<dbReference type="FunCoup" id="A0A6P9A562">
    <property type="interactions" value="48"/>
</dbReference>
<dbReference type="OrthoDB" id="204058at2759"/>
<reference evidence="3" key="1">
    <citation type="submission" date="2025-08" db="UniProtKB">
        <authorList>
            <consortium name="RefSeq"/>
        </authorList>
    </citation>
    <scope>IDENTIFICATION</scope>
    <source>
        <tissue evidence="3">Total insect</tissue>
    </source>
</reference>
<dbReference type="PANTHER" id="PTHR42774">
    <property type="entry name" value="PHOSPHOTRANSFERASE SYSTEM TRANSPORT PROTEIN"/>
    <property type="match status" value="1"/>
</dbReference>
<dbReference type="InterPro" id="IPR052562">
    <property type="entry name" value="Ketohexokinase-related"/>
</dbReference>
<organism evidence="3">
    <name type="scientific">Thrips palmi</name>
    <name type="common">Melon thrips</name>
    <dbReference type="NCBI Taxonomy" id="161013"/>
    <lineage>
        <taxon>Eukaryota</taxon>
        <taxon>Metazoa</taxon>
        <taxon>Ecdysozoa</taxon>
        <taxon>Arthropoda</taxon>
        <taxon>Hexapoda</taxon>
        <taxon>Insecta</taxon>
        <taxon>Pterygota</taxon>
        <taxon>Neoptera</taxon>
        <taxon>Paraneoptera</taxon>
        <taxon>Thysanoptera</taxon>
        <taxon>Terebrantia</taxon>
        <taxon>Thripoidea</taxon>
        <taxon>Thripidae</taxon>
        <taxon>Thrips</taxon>
    </lineage>
</organism>
<gene>
    <name evidence="3" type="primary">LOC117652360</name>
</gene>
<dbReference type="Gene3D" id="3.40.1190.20">
    <property type="match status" value="1"/>
</dbReference>
<dbReference type="KEGG" id="tpal:117652360"/>
<keyword evidence="2" id="KW-1185">Reference proteome</keyword>
<dbReference type="Pfam" id="PF00294">
    <property type="entry name" value="PfkB"/>
    <property type="match status" value="1"/>
</dbReference>
<dbReference type="RefSeq" id="XP_034253103.1">
    <property type="nucleotide sequence ID" value="XM_034397212.1"/>
</dbReference>
<dbReference type="InterPro" id="IPR029056">
    <property type="entry name" value="Ribokinase-like"/>
</dbReference>
<dbReference type="InterPro" id="IPR011611">
    <property type="entry name" value="PfkB_dom"/>
</dbReference>
<evidence type="ECO:0000313" key="2">
    <source>
        <dbReference type="Proteomes" id="UP000515158"/>
    </source>
</evidence>
<dbReference type="InterPro" id="IPR034093">
    <property type="entry name" value="KHK"/>
</dbReference>
<dbReference type="SUPFAM" id="SSF53613">
    <property type="entry name" value="Ribokinase-like"/>
    <property type="match status" value="1"/>
</dbReference>
<dbReference type="GeneID" id="117652360"/>
<dbReference type="InParanoid" id="A0A6P9A562"/>
<dbReference type="Proteomes" id="UP000515158">
    <property type="component" value="Unplaced"/>
</dbReference>
<name>A0A6P9A562_THRPL</name>
<dbReference type="AlphaFoldDB" id="A0A6P9A562"/>
<dbReference type="PANTHER" id="PTHR42774:SF3">
    <property type="entry name" value="KETOHEXOKINASE"/>
    <property type="match status" value="1"/>
</dbReference>
<feature type="domain" description="Carbohydrate kinase PfkB" evidence="1">
    <location>
        <begin position="10"/>
        <end position="296"/>
    </location>
</feature>
<dbReference type="GO" id="GO:0004454">
    <property type="term" value="F:ketohexokinase activity"/>
    <property type="evidence" value="ECO:0007669"/>
    <property type="project" value="InterPro"/>
</dbReference>
<proteinExistence type="predicted"/>
<accession>A0A6P9A562</accession>
<dbReference type="GO" id="GO:0006000">
    <property type="term" value="P:fructose metabolic process"/>
    <property type="evidence" value="ECO:0007669"/>
    <property type="project" value="InterPro"/>
</dbReference>
<dbReference type="CDD" id="cd01939">
    <property type="entry name" value="Ketohexokinase"/>
    <property type="match status" value="1"/>
</dbReference>
<sequence>MTSEGKHDTILMVGFICYDLLFSSPHYPEEDTLVRAIDYHKRRGGNASNSCTVLSQLGAKCEVLGTFASDDYAKFLQEDLKKDGIIFSHCAIHSKFETPFTNIILSRSSGTRTILHYRSKDYIENTAEDFAKLDLSDYKWIHFEGRTIPETLKMIDLLEAWNRNSKNPIKYSVELEKCIESTKCLLTKGSVVFVAKEFAKYLGYDNPHSALIGLASQVNPGAVIIVPWGEQGSMARCSDGTIVKAKAYPPEVVLDSTGAGDTYIAATVFSLSNGKSVSEAIDFGNEIAGAKCGMMGYRGLNAVYEKIRNRK</sequence>
<protein>
    <submittedName>
        <fullName evidence="3">Ketohexokinase-like</fullName>
    </submittedName>
</protein>
<evidence type="ECO:0000313" key="3">
    <source>
        <dbReference type="RefSeq" id="XP_034253103.1"/>
    </source>
</evidence>
<evidence type="ECO:0000259" key="1">
    <source>
        <dbReference type="Pfam" id="PF00294"/>
    </source>
</evidence>